<evidence type="ECO:0000256" key="4">
    <source>
        <dbReference type="ARBA" id="ARBA00023002"/>
    </source>
</evidence>
<dbReference type="AlphaFoldDB" id="A0A1B1A027"/>
<organism evidence="8 9">
    <name type="scientific">Tritonibacter mobilis F1926</name>
    <dbReference type="NCBI Taxonomy" id="1265309"/>
    <lineage>
        <taxon>Bacteria</taxon>
        <taxon>Pseudomonadati</taxon>
        <taxon>Pseudomonadota</taxon>
        <taxon>Alphaproteobacteria</taxon>
        <taxon>Rhodobacterales</taxon>
        <taxon>Paracoccaceae</taxon>
        <taxon>Tritonibacter</taxon>
    </lineage>
</organism>
<reference evidence="8 9" key="1">
    <citation type="journal article" date="2016" name="ISME J.">
        <title>Global occurrence and heterogeneity of the Roseobacter-clade species Ruegeria mobilis.</title>
        <authorList>
            <person name="Sonnenschein E."/>
            <person name="Gram L."/>
        </authorList>
    </citation>
    <scope>NUCLEOTIDE SEQUENCE [LARGE SCALE GENOMIC DNA]</scope>
    <source>
        <strain evidence="8 9">F1926</strain>
    </source>
</reference>
<dbReference type="RefSeq" id="WP_005621276.1">
    <property type="nucleotide sequence ID" value="NZ_CP015230.1"/>
</dbReference>
<keyword evidence="2" id="KW-0001">2Fe-2S</keyword>
<dbReference type="GeneID" id="28248880"/>
<evidence type="ECO:0000313" key="8">
    <source>
        <dbReference type="EMBL" id="ANP39837.1"/>
    </source>
</evidence>
<gene>
    <name evidence="8" type="ORF">K529_003570</name>
</gene>
<evidence type="ECO:0000256" key="6">
    <source>
        <dbReference type="ARBA" id="ARBA00023014"/>
    </source>
</evidence>
<dbReference type="CDD" id="cd00680">
    <property type="entry name" value="RHO_alpha_C"/>
    <property type="match status" value="1"/>
</dbReference>
<dbReference type="InterPro" id="IPR036922">
    <property type="entry name" value="Rieske_2Fe-2S_sf"/>
</dbReference>
<evidence type="ECO:0000256" key="1">
    <source>
        <dbReference type="ARBA" id="ARBA00001962"/>
    </source>
</evidence>
<name>A0A1B1A027_9RHOB</name>
<proteinExistence type="predicted"/>
<evidence type="ECO:0000256" key="5">
    <source>
        <dbReference type="ARBA" id="ARBA00023004"/>
    </source>
</evidence>
<dbReference type="InterPro" id="IPR017941">
    <property type="entry name" value="Rieske_2Fe-2S"/>
</dbReference>
<protein>
    <submittedName>
        <fullName evidence="8">(2Fe-2S)-binding protein</fullName>
    </submittedName>
</protein>
<dbReference type="EMBL" id="CP015230">
    <property type="protein sequence ID" value="ANP39837.1"/>
    <property type="molecule type" value="Genomic_DNA"/>
</dbReference>
<dbReference type="Gene3D" id="2.102.10.10">
    <property type="entry name" value="Rieske [2Fe-2S] iron-sulphur domain"/>
    <property type="match status" value="1"/>
</dbReference>
<dbReference type="OrthoDB" id="7456916at2"/>
<dbReference type="Pfam" id="PF00355">
    <property type="entry name" value="Rieske"/>
    <property type="match status" value="1"/>
</dbReference>
<evidence type="ECO:0000259" key="7">
    <source>
        <dbReference type="PROSITE" id="PS51296"/>
    </source>
</evidence>
<dbReference type="STRING" id="1265309.K529_003570"/>
<keyword evidence="6" id="KW-0411">Iron-sulfur</keyword>
<dbReference type="GO" id="GO:0016491">
    <property type="term" value="F:oxidoreductase activity"/>
    <property type="evidence" value="ECO:0007669"/>
    <property type="project" value="UniProtKB-KW"/>
</dbReference>
<dbReference type="InterPro" id="IPR015879">
    <property type="entry name" value="Ring_hydroxy_dOase_asu_C_dom"/>
</dbReference>
<dbReference type="PROSITE" id="PS51296">
    <property type="entry name" value="RIESKE"/>
    <property type="match status" value="1"/>
</dbReference>
<dbReference type="InterPro" id="IPR001663">
    <property type="entry name" value="Rng_hydr_dOase-A"/>
</dbReference>
<dbReference type="SUPFAM" id="SSF50022">
    <property type="entry name" value="ISP domain"/>
    <property type="match status" value="1"/>
</dbReference>
<dbReference type="GO" id="GO:0051537">
    <property type="term" value="F:2 iron, 2 sulfur cluster binding"/>
    <property type="evidence" value="ECO:0007669"/>
    <property type="project" value="UniProtKB-KW"/>
</dbReference>
<dbReference type="Pfam" id="PF00848">
    <property type="entry name" value="Ring_hydroxyl_A"/>
    <property type="match status" value="1"/>
</dbReference>
<dbReference type="CDD" id="cd03469">
    <property type="entry name" value="Rieske_RO_Alpha_N"/>
    <property type="match status" value="1"/>
</dbReference>
<comment type="cofactor">
    <cofactor evidence="1">
        <name>Fe cation</name>
        <dbReference type="ChEBI" id="CHEBI:24875"/>
    </cofactor>
</comment>
<keyword evidence="3" id="KW-0479">Metal-binding</keyword>
<dbReference type="KEGG" id="rmb:K529_003570"/>
<sequence length="384" mass="43124">MNKPSTLQSVMTSVNRANGLPNAHYIDPVVFAEERASVLFASWSGVGFGKDIPEPGDAKPVDFLGVPLLLVRDQDGAIHVYQNTCRHRGMILVEEAKNIRGTIRCPYHSWCYSLKGQLRAAPHVGGVGQNTHEDVKMAELGLVSFRAHVWQDVIFVNIDGKAAPFEEVHAELLDRWQEFDRPLHHGGPESSLKLEVNTNWKLAVENYCESYHLPWVHPGLNSYSRLEDHYNIESPGKYSGQGTLVYRQLRGAEGEVFPDFDALSDKWTTGGEYVAVYPNVLLGVQRDHTFAIVLEPRGCEQTVEHIELYYAKSSAETPELDPLRHQNAQLWKTVFEEDIFVVEGMQKGRHGPMFDGGRFSPAMDGPTHNFHHWVATQVEAGRAS</sequence>
<dbReference type="SUPFAM" id="SSF55961">
    <property type="entry name" value="Bet v1-like"/>
    <property type="match status" value="1"/>
</dbReference>
<evidence type="ECO:0000256" key="2">
    <source>
        <dbReference type="ARBA" id="ARBA00022714"/>
    </source>
</evidence>
<dbReference type="Proteomes" id="UP000013243">
    <property type="component" value="Chromosome"/>
</dbReference>
<evidence type="ECO:0000313" key="9">
    <source>
        <dbReference type="Proteomes" id="UP000013243"/>
    </source>
</evidence>
<dbReference type="GO" id="GO:0005506">
    <property type="term" value="F:iron ion binding"/>
    <property type="evidence" value="ECO:0007669"/>
    <property type="project" value="InterPro"/>
</dbReference>
<dbReference type="PANTHER" id="PTHR43756:SF5">
    <property type="entry name" value="CHOLINE MONOOXYGENASE, CHLOROPLASTIC"/>
    <property type="match status" value="1"/>
</dbReference>
<dbReference type="PANTHER" id="PTHR43756">
    <property type="entry name" value="CHOLINE MONOOXYGENASE, CHLOROPLASTIC"/>
    <property type="match status" value="1"/>
</dbReference>
<dbReference type="Gene3D" id="3.90.380.10">
    <property type="entry name" value="Naphthalene 1,2-dioxygenase Alpha Subunit, Chain A, domain 1"/>
    <property type="match status" value="1"/>
</dbReference>
<keyword evidence="4" id="KW-0560">Oxidoreductase</keyword>
<dbReference type="PRINTS" id="PR00090">
    <property type="entry name" value="RNGDIOXGNASE"/>
</dbReference>
<evidence type="ECO:0000256" key="3">
    <source>
        <dbReference type="ARBA" id="ARBA00022723"/>
    </source>
</evidence>
<accession>A0A1B1A027</accession>
<keyword evidence="5" id="KW-0408">Iron</keyword>
<feature type="domain" description="Rieske" evidence="7">
    <location>
        <begin position="43"/>
        <end position="156"/>
    </location>
</feature>